<proteinExistence type="predicted"/>
<accession>A0A072V2L7</accession>
<protein>
    <recommendedName>
        <fullName evidence="1">Replication protein A 70 kDa DNA-binding subunit B/D first OB fold domain-containing protein</fullName>
    </recommendedName>
</protein>
<evidence type="ECO:0000313" key="5">
    <source>
        <dbReference type="Proteomes" id="UP000002051"/>
    </source>
</evidence>
<reference evidence="2 5" key="2">
    <citation type="journal article" date="2014" name="BMC Genomics">
        <title>An improved genome release (version Mt4.0) for the model legume Medicago truncatula.</title>
        <authorList>
            <person name="Tang H."/>
            <person name="Krishnakumar V."/>
            <person name="Bidwell S."/>
            <person name="Rosen B."/>
            <person name="Chan A."/>
            <person name="Zhou S."/>
            <person name="Gentzbittel L."/>
            <person name="Childs K.L."/>
            <person name="Yandell M."/>
            <person name="Gundlach H."/>
            <person name="Mayer K.F."/>
            <person name="Schwartz D.C."/>
            <person name="Town C.D."/>
        </authorList>
    </citation>
    <scope>GENOME REANNOTATION</scope>
    <source>
        <strain evidence="2">A17</strain>
        <strain evidence="4 5">cv. Jemalong A17</strain>
    </source>
</reference>
<sequence length="82" mass="9482">MISKMSMTLKETWKLAIRILDILSVVVVYSKGNEHLEMVMMDSKCDTIQTLIRGDHTPEWKGKIKEDMTFIINNGAVYDNDF</sequence>
<evidence type="ECO:0000259" key="1">
    <source>
        <dbReference type="Pfam" id="PF02721"/>
    </source>
</evidence>
<evidence type="ECO:0000313" key="3">
    <source>
        <dbReference type="EMBL" id="RHN71195.1"/>
    </source>
</evidence>
<dbReference type="InterPro" id="IPR003871">
    <property type="entry name" value="RFA1B/D_OB_1st"/>
</dbReference>
<dbReference type="InterPro" id="IPR012340">
    <property type="entry name" value="NA-bd_OB-fold"/>
</dbReference>
<dbReference type="EnsemblPlants" id="KEH36274">
    <property type="protein sequence ID" value="KEH36274"/>
    <property type="gene ID" value="MTR_3g114950"/>
</dbReference>
<feature type="domain" description="Replication protein A 70 kDa DNA-binding subunit B/D first OB fold" evidence="1">
    <location>
        <begin position="9"/>
        <end position="79"/>
    </location>
</feature>
<reference evidence="2 5" key="1">
    <citation type="journal article" date="2011" name="Nature">
        <title>The Medicago genome provides insight into the evolution of rhizobial symbioses.</title>
        <authorList>
            <person name="Young N.D."/>
            <person name="Debelle F."/>
            <person name="Oldroyd G.E."/>
            <person name="Geurts R."/>
            <person name="Cannon S.B."/>
            <person name="Udvardi M.K."/>
            <person name="Benedito V.A."/>
            <person name="Mayer K.F."/>
            <person name="Gouzy J."/>
            <person name="Schoof H."/>
            <person name="Van de Peer Y."/>
            <person name="Proost S."/>
            <person name="Cook D.R."/>
            <person name="Meyers B.C."/>
            <person name="Spannagl M."/>
            <person name="Cheung F."/>
            <person name="De Mita S."/>
            <person name="Krishnakumar V."/>
            <person name="Gundlach H."/>
            <person name="Zhou S."/>
            <person name="Mudge J."/>
            <person name="Bharti A.K."/>
            <person name="Murray J.D."/>
            <person name="Naoumkina M.A."/>
            <person name="Rosen B."/>
            <person name="Silverstein K.A."/>
            <person name="Tang H."/>
            <person name="Rombauts S."/>
            <person name="Zhao P.X."/>
            <person name="Zhou P."/>
            <person name="Barbe V."/>
            <person name="Bardou P."/>
            <person name="Bechner M."/>
            <person name="Bellec A."/>
            <person name="Berger A."/>
            <person name="Berges H."/>
            <person name="Bidwell S."/>
            <person name="Bisseling T."/>
            <person name="Choisne N."/>
            <person name="Couloux A."/>
            <person name="Denny R."/>
            <person name="Deshpande S."/>
            <person name="Dai X."/>
            <person name="Doyle J.J."/>
            <person name="Dudez A.M."/>
            <person name="Farmer A.D."/>
            <person name="Fouteau S."/>
            <person name="Franken C."/>
            <person name="Gibelin C."/>
            <person name="Gish J."/>
            <person name="Goldstein S."/>
            <person name="Gonzalez A.J."/>
            <person name="Green P.J."/>
            <person name="Hallab A."/>
            <person name="Hartog M."/>
            <person name="Hua A."/>
            <person name="Humphray S.J."/>
            <person name="Jeong D.H."/>
            <person name="Jing Y."/>
            <person name="Jocker A."/>
            <person name="Kenton S.M."/>
            <person name="Kim D.J."/>
            <person name="Klee K."/>
            <person name="Lai H."/>
            <person name="Lang C."/>
            <person name="Lin S."/>
            <person name="Macmil S.L."/>
            <person name="Magdelenat G."/>
            <person name="Matthews L."/>
            <person name="McCorrison J."/>
            <person name="Monaghan E.L."/>
            <person name="Mun J.H."/>
            <person name="Najar F.Z."/>
            <person name="Nicholson C."/>
            <person name="Noirot C."/>
            <person name="O'Bleness M."/>
            <person name="Paule C.R."/>
            <person name="Poulain J."/>
            <person name="Prion F."/>
            <person name="Qin B."/>
            <person name="Qu C."/>
            <person name="Retzel E.F."/>
            <person name="Riddle C."/>
            <person name="Sallet E."/>
            <person name="Samain S."/>
            <person name="Samson N."/>
            <person name="Sanders I."/>
            <person name="Saurat O."/>
            <person name="Scarpelli C."/>
            <person name="Schiex T."/>
            <person name="Segurens B."/>
            <person name="Severin A.J."/>
            <person name="Sherrier D.J."/>
            <person name="Shi R."/>
            <person name="Sims S."/>
            <person name="Singer S.R."/>
            <person name="Sinharoy S."/>
            <person name="Sterck L."/>
            <person name="Viollet A."/>
            <person name="Wang B.B."/>
            <person name="Wang K."/>
            <person name="Wang M."/>
            <person name="Wang X."/>
            <person name="Warfsmann J."/>
            <person name="Weissenbach J."/>
            <person name="White D.D."/>
            <person name="White J.D."/>
            <person name="Wiley G.B."/>
            <person name="Wincker P."/>
            <person name="Xing Y."/>
            <person name="Yang L."/>
            <person name="Yao Z."/>
            <person name="Ying F."/>
            <person name="Zhai J."/>
            <person name="Zhou L."/>
            <person name="Zuber A."/>
            <person name="Denarie J."/>
            <person name="Dixon R.A."/>
            <person name="May G.D."/>
            <person name="Schwartz D.C."/>
            <person name="Rogers J."/>
            <person name="Quetier F."/>
            <person name="Town C.D."/>
            <person name="Roe B.A."/>
        </authorList>
    </citation>
    <scope>NUCLEOTIDE SEQUENCE [LARGE SCALE GENOMIC DNA]</scope>
    <source>
        <strain evidence="2">A17</strain>
        <strain evidence="4 5">cv. Jemalong A17</strain>
    </source>
</reference>
<evidence type="ECO:0000313" key="4">
    <source>
        <dbReference type="EnsemblPlants" id="KEH36274"/>
    </source>
</evidence>
<dbReference type="EMBL" id="CM001219">
    <property type="protein sequence ID" value="KEH36274.1"/>
    <property type="molecule type" value="Genomic_DNA"/>
</dbReference>
<name>A0A072V2L7_MEDTR</name>
<dbReference type="Proteomes" id="UP000002051">
    <property type="component" value="Chromosome 3"/>
</dbReference>
<keyword evidence="5" id="KW-1185">Reference proteome</keyword>
<reference evidence="4" key="3">
    <citation type="submission" date="2015-04" db="UniProtKB">
        <authorList>
            <consortium name="EnsemblPlants"/>
        </authorList>
    </citation>
    <scope>IDENTIFICATION</scope>
    <source>
        <strain evidence="4">cv. Jemalong A17</strain>
    </source>
</reference>
<dbReference type="HOGENOM" id="CLU_2625678_0_0_1"/>
<dbReference type="Gene3D" id="2.40.50.140">
    <property type="entry name" value="Nucleic acid-binding proteins"/>
    <property type="match status" value="1"/>
</dbReference>
<gene>
    <name evidence="2" type="ordered locus">MTR_3g114950</name>
    <name evidence="3" type="ORF">MtrunA17_Chr3g0143601</name>
</gene>
<dbReference type="EMBL" id="PSQE01000003">
    <property type="protein sequence ID" value="RHN71195.1"/>
    <property type="molecule type" value="Genomic_DNA"/>
</dbReference>
<dbReference type="Pfam" id="PF02721">
    <property type="entry name" value="DUF223"/>
    <property type="match status" value="1"/>
</dbReference>
<dbReference type="AlphaFoldDB" id="A0A072V2L7"/>
<reference evidence="3" key="4">
    <citation type="journal article" date="2018" name="Nat. Plants">
        <title>Whole-genome landscape of Medicago truncatula symbiotic genes.</title>
        <authorList>
            <person name="Pecrix Y."/>
            <person name="Gamas P."/>
            <person name="Carrere S."/>
        </authorList>
    </citation>
    <scope>NUCLEOTIDE SEQUENCE</scope>
    <source>
        <tissue evidence="3">Leaves</tissue>
    </source>
</reference>
<dbReference type="Proteomes" id="UP000265566">
    <property type="component" value="Chromosome 3"/>
</dbReference>
<dbReference type="Gramene" id="rna19847">
    <property type="protein sequence ID" value="RHN71195.1"/>
    <property type="gene ID" value="gene19847"/>
</dbReference>
<organism evidence="2 5">
    <name type="scientific">Medicago truncatula</name>
    <name type="common">Barrel medic</name>
    <name type="synonym">Medicago tribuloides</name>
    <dbReference type="NCBI Taxonomy" id="3880"/>
    <lineage>
        <taxon>Eukaryota</taxon>
        <taxon>Viridiplantae</taxon>
        <taxon>Streptophyta</taxon>
        <taxon>Embryophyta</taxon>
        <taxon>Tracheophyta</taxon>
        <taxon>Spermatophyta</taxon>
        <taxon>Magnoliopsida</taxon>
        <taxon>eudicotyledons</taxon>
        <taxon>Gunneridae</taxon>
        <taxon>Pentapetalae</taxon>
        <taxon>rosids</taxon>
        <taxon>fabids</taxon>
        <taxon>Fabales</taxon>
        <taxon>Fabaceae</taxon>
        <taxon>Papilionoideae</taxon>
        <taxon>50 kb inversion clade</taxon>
        <taxon>NPAAA clade</taxon>
        <taxon>Hologalegina</taxon>
        <taxon>IRL clade</taxon>
        <taxon>Trifolieae</taxon>
        <taxon>Medicago</taxon>
    </lineage>
</organism>
<evidence type="ECO:0000313" key="2">
    <source>
        <dbReference type="EMBL" id="KEH36274.1"/>
    </source>
</evidence>